<proteinExistence type="predicted"/>
<evidence type="ECO:0000259" key="7">
    <source>
        <dbReference type="Pfam" id="PF01274"/>
    </source>
</evidence>
<dbReference type="InterPro" id="IPR048355">
    <property type="entry name" value="MS_C"/>
</dbReference>
<accession>A0A9R1TMF8</accession>
<evidence type="ECO:0000256" key="3">
    <source>
        <dbReference type="ARBA" id="ARBA00022532"/>
    </source>
</evidence>
<keyword evidence="2" id="KW-0329">Glyoxylate bypass</keyword>
<dbReference type="InterPro" id="IPR001465">
    <property type="entry name" value="Malate_synthase_TIM"/>
</dbReference>
<dbReference type="Pfam" id="PF20659">
    <property type="entry name" value="MS_C"/>
    <property type="match status" value="1"/>
</dbReference>
<dbReference type="Gene3D" id="1.20.1220.12">
    <property type="entry name" value="Malate synthase, domain III"/>
    <property type="match status" value="1"/>
</dbReference>
<keyword evidence="9" id="KW-1185">Reference proteome</keyword>
<dbReference type="RefSeq" id="XP_011311962.1">
    <property type="nucleotide sequence ID" value="XM_011313660.1"/>
</dbReference>
<protein>
    <recommendedName>
        <fullName evidence="1">malate synthase</fullName>
        <ecNumber evidence="1">2.3.3.9</ecNumber>
    </recommendedName>
</protein>
<evidence type="ECO:0000256" key="6">
    <source>
        <dbReference type="PIRSR" id="PIRSR001363-1"/>
    </source>
</evidence>
<evidence type="ECO:0000313" key="9">
    <source>
        <dbReference type="Proteomes" id="UP000694866"/>
    </source>
</evidence>
<dbReference type="EC" id="2.3.3.9" evidence="1"/>
<dbReference type="Pfam" id="PF01274">
    <property type="entry name" value="MS_TIM-barrel"/>
    <property type="match status" value="1"/>
</dbReference>
<dbReference type="GO" id="GO:0006097">
    <property type="term" value="P:glyoxylate cycle"/>
    <property type="evidence" value="ECO:0007669"/>
    <property type="project" value="UniProtKB-KW"/>
</dbReference>
<dbReference type="Gene3D" id="3.20.20.360">
    <property type="entry name" value="Malate synthase, domain 3"/>
    <property type="match status" value="1"/>
</dbReference>
<sequence length="565" mass="65099">MHCPQTRMDDSLETVLSALEKNRSAFQIFDKNYQEDRRVFLNGAPKGLKREFDELLTQNAIEFMVDLVMHFGARIEELYSDRLRRRAEFKSQPKIPRFQAVQGNDDWKVSPVCDRLRNRHLDLGDVSPSDLNHFTSALQSDVQGIQVDFDDGHCPTWSNQISGLHNVLKAVANRLPNVPPITKSPVLVLRPRAWNMIERNMSINGKQVPGPIFDFSLLIFHTGAILQRANSGPAFYLSKLESWKEAKLWNDIFSYSELKLRIPNGSIKACVLIENILASFEMERILYELREHSLGLNCGIWDYAASIISIFGGDESFLLPDRNKYVDMNKRFLKKYMELVVRTCHRRGAHATGGMAAKLLPHPDDKEFGNILRGICEAKFMEIQTGVDGFMIYDVKLVRYMNEMWRDYGGPFANQILYLGRSEDITGEDLLSLPEGGVTRKGLDHNIRVSILFNYNWMRGRGHFPLGGSVEDSATAEISRSQIWQWIRHRARIEEGGSVTVEVVKKRAQKVLKDILKNCRDHLEIQKVLTAYDIFFDLVNRRDFPEFITSFIYDEYMFKKTHAHL</sequence>
<dbReference type="Proteomes" id="UP000694866">
    <property type="component" value="Unplaced"/>
</dbReference>
<feature type="active site" description="Proton acceptor" evidence="6">
    <location>
        <position position="190"/>
    </location>
</feature>
<dbReference type="InterPro" id="IPR044856">
    <property type="entry name" value="Malate_synth_C_sf"/>
</dbReference>
<dbReference type="GO" id="GO:0005737">
    <property type="term" value="C:cytoplasm"/>
    <property type="evidence" value="ECO:0007669"/>
    <property type="project" value="TreeGrafter"/>
</dbReference>
<dbReference type="AlphaFoldDB" id="A0A9R1TMF8"/>
<dbReference type="PANTHER" id="PTHR42902:SF2">
    <property type="entry name" value="MALATE SYNTHASE"/>
    <property type="match status" value="1"/>
</dbReference>
<evidence type="ECO:0000256" key="1">
    <source>
        <dbReference type="ARBA" id="ARBA00012636"/>
    </source>
</evidence>
<dbReference type="KEGG" id="fas:105271859"/>
<dbReference type="PANTHER" id="PTHR42902">
    <property type="entry name" value="MALATE SYNTHASE"/>
    <property type="match status" value="1"/>
</dbReference>
<dbReference type="GeneID" id="105271859"/>
<dbReference type="PIRSF" id="PIRSF001363">
    <property type="entry name" value="Malate_synth"/>
    <property type="match status" value="1"/>
</dbReference>
<dbReference type="FunFam" id="3.20.20.360:FF:000001">
    <property type="entry name" value="Malate synthase"/>
    <property type="match status" value="1"/>
</dbReference>
<dbReference type="FunFam" id="1.20.1220.12:FF:000001">
    <property type="entry name" value="Malate synthase"/>
    <property type="match status" value="1"/>
</dbReference>
<dbReference type="SUPFAM" id="SSF51645">
    <property type="entry name" value="Malate synthase G"/>
    <property type="match status" value="1"/>
</dbReference>
<evidence type="ECO:0000313" key="10">
    <source>
        <dbReference type="RefSeq" id="XP_011311962.1"/>
    </source>
</evidence>
<reference evidence="10" key="1">
    <citation type="submission" date="2025-08" db="UniProtKB">
        <authorList>
            <consortium name="RefSeq"/>
        </authorList>
    </citation>
    <scope>IDENTIFICATION</scope>
    <source>
        <strain evidence="10">USDA-PBARC FA_bdor</strain>
        <tissue evidence="10">Whole organism</tissue>
    </source>
</reference>
<keyword evidence="3" id="KW-0816">Tricarboxylic acid cycle</keyword>
<organism evidence="9 10">
    <name type="scientific">Fopius arisanus</name>
    <dbReference type="NCBI Taxonomy" id="64838"/>
    <lineage>
        <taxon>Eukaryota</taxon>
        <taxon>Metazoa</taxon>
        <taxon>Ecdysozoa</taxon>
        <taxon>Arthropoda</taxon>
        <taxon>Hexapoda</taxon>
        <taxon>Insecta</taxon>
        <taxon>Pterygota</taxon>
        <taxon>Neoptera</taxon>
        <taxon>Endopterygota</taxon>
        <taxon>Hymenoptera</taxon>
        <taxon>Apocrita</taxon>
        <taxon>Ichneumonoidea</taxon>
        <taxon>Braconidae</taxon>
        <taxon>Opiinae</taxon>
        <taxon>Fopius</taxon>
    </lineage>
</organism>
<dbReference type="InterPro" id="IPR046363">
    <property type="entry name" value="MS_N_TIM-barrel_dom"/>
</dbReference>
<dbReference type="OrthoDB" id="4078635at2759"/>
<evidence type="ECO:0000259" key="8">
    <source>
        <dbReference type="Pfam" id="PF20659"/>
    </source>
</evidence>
<evidence type="ECO:0000256" key="4">
    <source>
        <dbReference type="ARBA" id="ARBA00022679"/>
    </source>
</evidence>
<name>A0A9R1TMF8_9HYME</name>
<dbReference type="GO" id="GO:0004474">
    <property type="term" value="F:malate synthase activity"/>
    <property type="evidence" value="ECO:0007669"/>
    <property type="project" value="UniProtKB-EC"/>
</dbReference>
<keyword evidence="4" id="KW-0808">Transferase</keyword>
<evidence type="ECO:0000256" key="5">
    <source>
        <dbReference type="ARBA" id="ARBA00047918"/>
    </source>
</evidence>
<comment type="catalytic activity">
    <reaction evidence="5">
        <text>glyoxylate + acetyl-CoA + H2O = (S)-malate + CoA + H(+)</text>
        <dbReference type="Rhea" id="RHEA:18181"/>
        <dbReference type="ChEBI" id="CHEBI:15377"/>
        <dbReference type="ChEBI" id="CHEBI:15378"/>
        <dbReference type="ChEBI" id="CHEBI:15589"/>
        <dbReference type="ChEBI" id="CHEBI:36655"/>
        <dbReference type="ChEBI" id="CHEBI:57287"/>
        <dbReference type="ChEBI" id="CHEBI:57288"/>
        <dbReference type="EC" id="2.3.3.9"/>
    </reaction>
</comment>
<evidence type="ECO:0000256" key="2">
    <source>
        <dbReference type="ARBA" id="ARBA00022435"/>
    </source>
</evidence>
<gene>
    <name evidence="10" type="primary">LOC105271859</name>
</gene>
<dbReference type="InterPro" id="IPR006252">
    <property type="entry name" value="Malate_synthA"/>
</dbReference>
<dbReference type="InterPro" id="IPR011076">
    <property type="entry name" value="Malate_synth_sf"/>
</dbReference>
<feature type="domain" description="Malate synthase TIM barrel" evidence="7">
    <location>
        <begin position="186"/>
        <end position="432"/>
    </location>
</feature>
<feature type="domain" description="Malate synthase C-terminal" evidence="8">
    <location>
        <begin position="439"/>
        <end position="555"/>
    </location>
</feature>
<dbReference type="GO" id="GO:0006099">
    <property type="term" value="P:tricarboxylic acid cycle"/>
    <property type="evidence" value="ECO:0007669"/>
    <property type="project" value="UniProtKB-KW"/>
</dbReference>
<feature type="active site" description="Proton donor" evidence="6">
    <location>
        <position position="472"/>
    </location>
</feature>